<reference evidence="2" key="1">
    <citation type="submission" date="2020-09" db="EMBL/GenBank/DDBJ databases">
        <authorList>
            <person name="Kikuchi T."/>
        </authorList>
    </citation>
    <scope>NUCLEOTIDE SEQUENCE</scope>
    <source>
        <strain evidence="2">SH1</strain>
    </source>
</reference>
<dbReference type="PANTHER" id="PTHR12783:SF5">
    <property type="entry name" value="RALA-BINDING PROTEIN 1"/>
    <property type="match status" value="1"/>
</dbReference>
<dbReference type="PANTHER" id="PTHR12783">
    <property type="entry name" value="RALA BINDING PROTEIN 1 RALBP1"/>
    <property type="match status" value="1"/>
</dbReference>
<gene>
    <name evidence="2" type="ORF">BOKJ2_LOCUS1847</name>
</gene>
<dbReference type="SUPFAM" id="SSF48350">
    <property type="entry name" value="GTPase activation domain, GAP"/>
    <property type="match status" value="1"/>
</dbReference>
<dbReference type="GO" id="GO:0007264">
    <property type="term" value="P:small GTPase-mediated signal transduction"/>
    <property type="evidence" value="ECO:0007669"/>
    <property type="project" value="InterPro"/>
</dbReference>
<evidence type="ECO:0000313" key="2">
    <source>
        <dbReference type="EMBL" id="CAD5207163.1"/>
    </source>
</evidence>
<dbReference type="EMBL" id="CAJFCW020000001">
    <property type="protein sequence ID" value="CAG9084589.1"/>
    <property type="molecule type" value="Genomic_DNA"/>
</dbReference>
<protein>
    <recommendedName>
        <fullName evidence="1">Rho-GAP domain-containing protein</fullName>
    </recommendedName>
</protein>
<dbReference type="InterPro" id="IPR000198">
    <property type="entry name" value="RhoGAP_dom"/>
</dbReference>
<dbReference type="Pfam" id="PF00620">
    <property type="entry name" value="RhoGAP"/>
    <property type="match status" value="1"/>
</dbReference>
<feature type="domain" description="Rho-GAP" evidence="1">
    <location>
        <begin position="26"/>
        <end position="224"/>
    </location>
</feature>
<dbReference type="InterPro" id="IPR039767">
    <property type="entry name" value="RALBP1"/>
</dbReference>
<dbReference type="OrthoDB" id="391137at2759"/>
<organism evidence="2 3">
    <name type="scientific">Bursaphelenchus okinawaensis</name>
    <dbReference type="NCBI Taxonomy" id="465554"/>
    <lineage>
        <taxon>Eukaryota</taxon>
        <taxon>Metazoa</taxon>
        <taxon>Ecdysozoa</taxon>
        <taxon>Nematoda</taxon>
        <taxon>Chromadorea</taxon>
        <taxon>Rhabditida</taxon>
        <taxon>Tylenchina</taxon>
        <taxon>Tylenchomorpha</taxon>
        <taxon>Aphelenchoidea</taxon>
        <taxon>Aphelenchoididae</taxon>
        <taxon>Bursaphelenchus</taxon>
    </lineage>
</organism>
<dbReference type="Proteomes" id="UP000614601">
    <property type="component" value="Unassembled WGS sequence"/>
</dbReference>
<dbReference type="EMBL" id="CAJFDH010000001">
    <property type="protein sequence ID" value="CAD5207163.1"/>
    <property type="molecule type" value="Genomic_DNA"/>
</dbReference>
<dbReference type="AlphaFoldDB" id="A0A811JUJ5"/>
<accession>A0A811JUJ5</accession>
<dbReference type="CDD" id="cd00159">
    <property type="entry name" value="RhoGAP"/>
    <property type="match status" value="1"/>
</dbReference>
<dbReference type="PROSITE" id="PS50238">
    <property type="entry name" value="RHOGAP"/>
    <property type="match status" value="1"/>
</dbReference>
<keyword evidence="3" id="KW-1185">Reference proteome</keyword>
<comment type="caution">
    <text evidence="2">The sequence shown here is derived from an EMBL/GenBank/DDBJ whole genome shotgun (WGS) entry which is preliminary data.</text>
</comment>
<sequence length="224" mass="24882">MVFGLKSKDRKSANDLEKYNKRIFGVNLNEAVANGAVSGSVRVPRIVWECVSHVNQHGLNVEGIYRISASKSKLDELERLADAGNQMSFDDVHNAAGLLKRFLRQLPTHVLVNVRKSCEEVASSCQCNFDSPCRCDTVNQVSALLKQLPVENYHLLSIVFVHAQHVVQNSNVNKMNFGALGVLLQAMLNLPKQLIRLFLLNATTRLCPDAEPMTELFNEPAILG</sequence>
<name>A0A811JUJ5_9BILA</name>
<dbReference type="SMART" id="SM00324">
    <property type="entry name" value="RhoGAP"/>
    <property type="match status" value="1"/>
</dbReference>
<dbReference type="InterPro" id="IPR008936">
    <property type="entry name" value="Rho_GTPase_activation_prot"/>
</dbReference>
<dbReference type="Proteomes" id="UP000783686">
    <property type="component" value="Unassembled WGS sequence"/>
</dbReference>
<evidence type="ECO:0000313" key="3">
    <source>
        <dbReference type="Proteomes" id="UP000614601"/>
    </source>
</evidence>
<dbReference type="GO" id="GO:0031267">
    <property type="term" value="F:small GTPase binding"/>
    <property type="evidence" value="ECO:0007669"/>
    <property type="project" value="InterPro"/>
</dbReference>
<evidence type="ECO:0000259" key="1">
    <source>
        <dbReference type="PROSITE" id="PS50238"/>
    </source>
</evidence>
<dbReference type="GO" id="GO:0005096">
    <property type="term" value="F:GTPase activator activity"/>
    <property type="evidence" value="ECO:0007669"/>
    <property type="project" value="InterPro"/>
</dbReference>
<proteinExistence type="predicted"/>
<dbReference type="Gene3D" id="1.10.555.10">
    <property type="entry name" value="Rho GTPase activation protein"/>
    <property type="match status" value="1"/>
</dbReference>